<proteinExistence type="predicted"/>
<keyword evidence="3" id="KW-0408">Iron</keyword>
<gene>
    <name evidence="5" type="ORF">METZ01_LOCUS362958</name>
</gene>
<dbReference type="InterPro" id="IPR009056">
    <property type="entry name" value="Cyt_c-like_dom"/>
</dbReference>
<organism evidence="5">
    <name type="scientific">marine metagenome</name>
    <dbReference type="NCBI Taxonomy" id="408172"/>
    <lineage>
        <taxon>unclassified sequences</taxon>
        <taxon>metagenomes</taxon>
        <taxon>ecological metagenomes</taxon>
    </lineage>
</organism>
<evidence type="ECO:0000256" key="2">
    <source>
        <dbReference type="ARBA" id="ARBA00022723"/>
    </source>
</evidence>
<dbReference type="GO" id="GO:0020037">
    <property type="term" value="F:heme binding"/>
    <property type="evidence" value="ECO:0007669"/>
    <property type="project" value="InterPro"/>
</dbReference>
<accession>A0A382SJN5</accession>
<dbReference type="EMBL" id="UINC01129604">
    <property type="protein sequence ID" value="SVD10104.1"/>
    <property type="molecule type" value="Genomic_DNA"/>
</dbReference>
<dbReference type="PROSITE" id="PS51007">
    <property type="entry name" value="CYTC"/>
    <property type="match status" value="1"/>
</dbReference>
<dbReference type="SUPFAM" id="SSF46626">
    <property type="entry name" value="Cytochrome c"/>
    <property type="match status" value="1"/>
</dbReference>
<name>A0A382SJN5_9ZZZZ</name>
<dbReference type="Gene3D" id="1.10.760.10">
    <property type="entry name" value="Cytochrome c-like domain"/>
    <property type="match status" value="1"/>
</dbReference>
<evidence type="ECO:0000259" key="4">
    <source>
        <dbReference type="PROSITE" id="PS51007"/>
    </source>
</evidence>
<dbReference type="GO" id="GO:0046872">
    <property type="term" value="F:metal ion binding"/>
    <property type="evidence" value="ECO:0007669"/>
    <property type="project" value="UniProtKB-KW"/>
</dbReference>
<dbReference type="InterPro" id="IPR036909">
    <property type="entry name" value="Cyt_c-like_dom_sf"/>
</dbReference>
<keyword evidence="2" id="KW-0479">Metal-binding</keyword>
<reference evidence="5" key="1">
    <citation type="submission" date="2018-05" db="EMBL/GenBank/DDBJ databases">
        <authorList>
            <person name="Lanie J.A."/>
            <person name="Ng W.-L."/>
            <person name="Kazmierczak K.M."/>
            <person name="Andrzejewski T.M."/>
            <person name="Davidsen T.M."/>
            <person name="Wayne K.J."/>
            <person name="Tettelin H."/>
            <person name="Glass J.I."/>
            <person name="Rusch D."/>
            <person name="Podicherti R."/>
            <person name="Tsui H.-C.T."/>
            <person name="Winkler M.E."/>
        </authorList>
    </citation>
    <scope>NUCLEOTIDE SEQUENCE</scope>
</reference>
<evidence type="ECO:0000313" key="5">
    <source>
        <dbReference type="EMBL" id="SVD10104.1"/>
    </source>
</evidence>
<dbReference type="AlphaFoldDB" id="A0A382SJN5"/>
<feature type="domain" description="Cytochrome c" evidence="4">
    <location>
        <begin position="23"/>
        <end position="101"/>
    </location>
</feature>
<keyword evidence="1" id="KW-0349">Heme</keyword>
<sequence>MLFIKILLISLLLVFSNSVLADPKMDLGLDVYNNKAQCGVCHTLQAAGSKGLIGPNLDQLKPQIPQIIFAVTNGIGVMQSWEGILTYEEIEAVAYYIFNNTK</sequence>
<dbReference type="GO" id="GO:0009055">
    <property type="term" value="F:electron transfer activity"/>
    <property type="evidence" value="ECO:0007669"/>
    <property type="project" value="InterPro"/>
</dbReference>
<evidence type="ECO:0000256" key="3">
    <source>
        <dbReference type="ARBA" id="ARBA00023004"/>
    </source>
</evidence>
<dbReference type="Pfam" id="PF13442">
    <property type="entry name" value="Cytochrome_CBB3"/>
    <property type="match status" value="1"/>
</dbReference>
<evidence type="ECO:0000256" key="1">
    <source>
        <dbReference type="ARBA" id="ARBA00022617"/>
    </source>
</evidence>
<protein>
    <recommendedName>
        <fullName evidence="4">Cytochrome c domain-containing protein</fullName>
    </recommendedName>
</protein>